<comment type="subunit">
    <text evidence="5">Mammalian complex I is composed of 45 different subunits. This is a component of the iron-sulfur (IP) fragment of the enzyme.</text>
</comment>
<keyword evidence="12" id="KW-0472">Membrane</keyword>
<comment type="subcellular location">
    <subcellularLocation>
        <location evidence="3">Mitochondrion inner membrane</location>
        <topology evidence="3">Peripheral membrane protein</topology>
    </subcellularLocation>
    <subcellularLocation>
        <location evidence="2">Mitochondrion intermembrane space</location>
    </subcellularLocation>
</comment>
<keyword evidence="13 16" id="KW-1015">Disulfide bond</keyword>
<dbReference type="PANTHER" id="PTHR15224">
    <property type="entry name" value="NADH DEHYDROGENASE [UBIQUINONE] IRON-SULFUR PROTEIN 5"/>
    <property type="match status" value="1"/>
</dbReference>
<evidence type="ECO:0000256" key="5">
    <source>
        <dbReference type="ARBA" id="ARBA00011261"/>
    </source>
</evidence>
<dbReference type="Proteomes" id="UP000807469">
    <property type="component" value="Unassembled WGS sequence"/>
</dbReference>
<organism evidence="18 19">
    <name type="scientific">Pholiota conissans</name>
    <dbReference type="NCBI Taxonomy" id="109636"/>
    <lineage>
        <taxon>Eukaryota</taxon>
        <taxon>Fungi</taxon>
        <taxon>Dikarya</taxon>
        <taxon>Basidiomycota</taxon>
        <taxon>Agaricomycotina</taxon>
        <taxon>Agaricomycetes</taxon>
        <taxon>Agaricomycetidae</taxon>
        <taxon>Agaricales</taxon>
        <taxon>Agaricineae</taxon>
        <taxon>Strophariaceae</taxon>
        <taxon>Pholiota</taxon>
    </lineage>
</organism>
<evidence type="ECO:0000256" key="11">
    <source>
        <dbReference type="ARBA" id="ARBA00023128"/>
    </source>
</evidence>
<name>A0A9P6CS61_9AGAR</name>
<keyword evidence="19" id="KW-1185">Reference proteome</keyword>
<evidence type="ECO:0000256" key="6">
    <source>
        <dbReference type="ARBA" id="ARBA00013482"/>
    </source>
</evidence>
<dbReference type="GO" id="GO:0005758">
    <property type="term" value="C:mitochondrial intermembrane space"/>
    <property type="evidence" value="ECO:0007669"/>
    <property type="project" value="UniProtKB-SubCell"/>
</dbReference>
<evidence type="ECO:0000256" key="12">
    <source>
        <dbReference type="ARBA" id="ARBA00023136"/>
    </source>
</evidence>
<feature type="disulfide bond" evidence="16">
    <location>
        <begin position="14"/>
        <end position="44"/>
    </location>
</feature>
<comment type="similarity">
    <text evidence="4">Belongs to the complex I NDUFS5 subunit family.</text>
</comment>
<evidence type="ECO:0000313" key="18">
    <source>
        <dbReference type="EMBL" id="KAF9476947.1"/>
    </source>
</evidence>
<evidence type="ECO:0000256" key="17">
    <source>
        <dbReference type="SAM" id="MobiDB-lite"/>
    </source>
</evidence>
<dbReference type="CDD" id="cd24141">
    <property type="entry name" value="NDUFS5-like"/>
    <property type="match status" value="1"/>
</dbReference>
<dbReference type="EMBL" id="MU155276">
    <property type="protein sequence ID" value="KAF9476947.1"/>
    <property type="molecule type" value="Genomic_DNA"/>
</dbReference>
<evidence type="ECO:0000313" key="19">
    <source>
        <dbReference type="Proteomes" id="UP000807469"/>
    </source>
</evidence>
<evidence type="ECO:0000256" key="16">
    <source>
        <dbReference type="PIRSR" id="PIRSR619342-50"/>
    </source>
</evidence>
<dbReference type="GO" id="GO:0005743">
    <property type="term" value="C:mitochondrial inner membrane"/>
    <property type="evidence" value="ECO:0007669"/>
    <property type="project" value="UniProtKB-SubCell"/>
</dbReference>
<comment type="caution">
    <text evidence="18">The sequence shown here is derived from an EMBL/GenBank/DDBJ whole genome shotgun (WGS) entry which is preliminary data.</text>
</comment>
<evidence type="ECO:0000256" key="1">
    <source>
        <dbReference type="ARBA" id="ARBA00003195"/>
    </source>
</evidence>
<dbReference type="PROSITE" id="PS51808">
    <property type="entry name" value="CHCH"/>
    <property type="match status" value="1"/>
</dbReference>
<evidence type="ECO:0000256" key="3">
    <source>
        <dbReference type="ARBA" id="ARBA00004637"/>
    </source>
</evidence>
<evidence type="ECO:0000256" key="4">
    <source>
        <dbReference type="ARBA" id="ARBA00007372"/>
    </source>
</evidence>
<keyword evidence="7" id="KW-0813">Transport</keyword>
<proteinExistence type="inferred from homology"/>
<reference evidence="18" key="1">
    <citation type="submission" date="2020-11" db="EMBL/GenBank/DDBJ databases">
        <authorList>
            <consortium name="DOE Joint Genome Institute"/>
            <person name="Ahrendt S."/>
            <person name="Riley R."/>
            <person name="Andreopoulos W."/>
            <person name="Labutti K."/>
            <person name="Pangilinan J."/>
            <person name="Ruiz-Duenas F.J."/>
            <person name="Barrasa J.M."/>
            <person name="Sanchez-Garcia M."/>
            <person name="Camarero S."/>
            <person name="Miyauchi S."/>
            <person name="Serrano A."/>
            <person name="Linde D."/>
            <person name="Babiker R."/>
            <person name="Drula E."/>
            <person name="Ayuso-Fernandez I."/>
            <person name="Pacheco R."/>
            <person name="Padilla G."/>
            <person name="Ferreira P."/>
            <person name="Barriuso J."/>
            <person name="Kellner H."/>
            <person name="Castanera R."/>
            <person name="Alfaro M."/>
            <person name="Ramirez L."/>
            <person name="Pisabarro A.G."/>
            <person name="Kuo A."/>
            <person name="Tritt A."/>
            <person name="Lipzen A."/>
            <person name="He G."/>
            <person name="Yan M."/>
            <person name="Ng V."/>
            <person name="Cullen D."/>
            <person name="Martin F."/>
            <person name="Rosso M.-N."/>
            <person name="Henrissat B."/>
            <person name="Hibbett D."/>
            <person name="Martinez A.T."/>
            <person name="Grigoriev I.V."/>
        </authorList>
    </citation>
    <scope>NUCLEOTIDE SEQUENCE</scope>
    <source>
        <strain evidence="18">CIRM-BRFM 674</strain>
    </source>
</reference>
<dbReference type="AlphaFoldDB" id="A0A9P6CS61"/>
<evidence type="ECO:0000256" key="8">
    <source>
        <dbReference type="ARBA" id="ARBA00022660"/>
    </source>
</evidence>
<feature type="disulfide bond" evidence="16">
    <location>
        <begin position="24"/>
        <end position="34"/>
    </location>
</feature>
<keyword evidence="10" id="KW-0249">Electron transport</keyword>
<dbReference type="InterPro" id="IPR019342">
    <property type="entry name" value="NADH_UbQ_OxRdtase_FeS-su5"/>
</dbReference>
<evidence type="ECO:0000256" key="9">
    <source>
        <dbReference type="ARBA" id="ARBA00022792"/>
    </source>
</evidence>
<evidence type="ECO:0000256" key="7">
    <source>
        <dbReference type="ARBA" id="ARBA00022448"/>
    </source>
</evidence>
<evidence type="ECO:0000256" key="15">
    <source>
        <dbReference type="ARBA" id="ARBA00032739"/>
    </source>
</evidence>
<gene>
    <name evidence="18" type="ORF">BDN70DRAFT_934607</name>
</gene>
<dbReference type="OrthoDB" id="9992197at2759"/>
<keyword evidence="8" id="KW-0679">Respiratory chain</keyword>
<feature type="region of interest" description="Disordered" evidence="17">
    <location>
        <begin position="68"/>
        <end position="94"/>
    </location>
</feature>
<keyword evidence="9" id="KW-0999">Mitochondrion inner membrane</keyword>
<comment type="function">
    <text evidence="1">Accessory subunit of the mitochondrial membrane respiratory chain NADH dehydrogenase (Complex I), that is believed not to be involved in catalysis. Complex I functions in the transfer of electrons from NADH to the respiratory chain. The immediate electron acceptor for the enzyme is believed to be ubiquinone.</text>
</comment>
<dbReference type="PANTHER" id="PTHR15224:SF1">
    <property type="entry name" value="NADH DEHYDROGENASE [UBIQUINONE] IRON-SULFUR PROTEIN 5"/>
    <property type="match status" value="1"/>
</dbReference>
<evidence type="ECO:0000256" key="10">
    <source>
        <dbReference type="ARBA" id="ARBA00022982"/>
    </source>
</evidence>
<evidence type="ECO:0000256" key="13">
    <source>
        <dbReference type="ARBA" id="ARBA00023157"/>
    </source>
</evidence>
<protein>
    <recommendedName>
        <fullName evidence="6">NADH dehydrogenase [ubiquinone] iron-sulfur protein 5</fullName>
    </recommendedName>
    <alternativeName>
        <fullName evidence="14">Complex I-15 kDa</fullName>
    </alternativeName>
    <alternativeName>
        <fullName evidence="15">NADH-ubiquinone oxidoreductase 15 kDa subunit</fullName>
    </alternativeName>
</protein>
<sequence>MASGFGWGGGRSRCFSYWQEFQKCYAQTDSPSECTPQSQDYLECLHHTKQNARNHAVLSEYERQVEHLKEQAQHKAASHPQVTAPVKQEETPTK</sequence>
<accession>A0A9P6CS61</accession>
<evidence type="ECO:0000256" key="14">
    <source>
        <dbReference type="ARBA" id="ARBA00031222"/>
    </source>
</evidence>
<evidence type="ECO:0000256" key="2">
    <source>
        <dbReference type="ARBA" id="ARBA00004569"/>
    </source>
</evidence>
<dbReference type="GO" id="GO:0032981">
    <property type="term" value="P:mitochondrial respiratory chain complex I assembly"/>
    <property type="evidence" value="ECO:0007669"/>
    <property type="project" value="TreeGrafter"/>
</dbReference>
<keyword evidence="11" id="KW-0496">Mitochondrion</keyword>